<comment type="caution">
    <text evidence="4">The sequence shown here is derived from an EMBL/GenBank/DDBJ whole genome shotgun (WGS) entry which is preliminary data.</text>
</comment>
<evidence type="ECO:0000313" key="5">
    <source>
        <dbReference type="Proteomes" id="UP000484842"/>
    </source>
</evidence>
<dbReference type="Pfam" id="PF09722">
    <property type="entry name" value="Xre_MbcA_ParS_C"/>
    <property type="match status" value="1"/>
</dbReference>
<dbReference type="RefSeq" id="WP_152872663.1">
    <property type="nucleotide sequence ID" value="NZ_WBSL01000026.1"/>
</dbReference>
<organism evidence="4 5">
    <name type="scientific">Deinococcus terrestris</name>
    <dbReference type="NCBI Taxonomy" id="2651870"/>
    <lineage>
        <taxon>Bacteria</taxon>
        <taxon>Thermotogati</taxon>
        <taxon>Deinococcota</taxon>
        <taxon>Deinococci</taxon>
        <taxon>Deinococcales</taxon>
        <taxon>Deinococcaceae</taxon>
        <taxon>Deinococcus</taxon>
    </lineage>
</organism>
<dbReference type="InterPro" id="IPR037914">
    <property type="entry name" value="SpoVT-AbrB_sf"/>
</dbReference>
<dbReference type="Pfam" id="PF04014">
    <property type="entry name" value="MazE_antitoxin"/>
    <property type="match status" value="1"/>
</dbReference>
<feature type="domain" description="SpoVT-AbrB" evidence="2">
    <location>
        <begin position="8"/>
        <end position="45"/>
    </location>
</feature>
<feature type="region of interest" description="Disordered" evidence="1">
    <location>
        <begin position="49"/>
        <end position="81"/>
    </location>
</feature>
<feature type="domain" description="Antitoxin Xre/MbcA/ParS-like toxin-binding" evidence="3">
    <location>
        <begin position="169"/>
        <end position="212"/>
    </location>
</feature>
<dbReference type="Gene3D" id="2.10.260.10">
    <property type="match status" value="1"/>
</dbReference>
<dbReference type="InterPro" id="IPR024467">
    <property type="entry name" value="Xre/MbcA/ParS-like_toxin-bd"/>
</dbReference>
<dbReference type="InterPro" id="IPR007159">
    <property type="entry name" value="SpoVT-AbrB_dom"/>
</dbReference>
<dbReference type="EMBL" id="WBSL01000026">
    <property type="protein sequence ID" value="MPY68394.1"/>
    <property type="molecule type" value="Genomic_DNA"/>
</dbReference>
<protein>
    <submittedName>
        <fullName evidence="4">DUF2384 domain-containing protein</fullName>
    </submittedName>
</protein>
<dbReference type="AlphaFoldDB" id="A0A7X1TTE0"/>
<keyword evidence="5" id="KW-1185">Reference proteome</keyword>
<reference evidence="4 5" key="1">
    <citation type="submission" date="2019-10" db="EMBL/GenBank/DDBJ databases">
        <title>Deinococcus sp. isolated from soil.</title>
        <authorList>
            <person name="Li Y."/>
            <person name="Wang J."/>
        </authorList>
    </citation>
    <scope>NUCLEOTIDE SEQUENCE [LARGE SCALE GENOMIC DNA]</scope>
    <source>
        <strain evidence="4 5">SDU3-2</strain>
    </source>
</reference>
<sequence>MDTICQISGDRLTLHLPADMREALGLQNGSPVTVHLVRGSLVIRTQTLTGRTLNERPADMAPEAPGGDLGRNRDAEEEMPSPSDNALLVQIMGLGRTQLQAVVHQRAGALPTISHQQIATNLAALLEVPVPDVLPALGLRELDSAQVALPPQLLLDRVAHVLDLFATIRAVLGHEHAAHWFSQPNRHLGDLRPLELCRTPEGQARLRDHLDGFLSGNVL</sequence>
<evidence type="ECO:0000256" key="1">
    <source>
        <dbReference type="SAM" id="MobiDB-lite"/>
    </source>
</evidence>
<name>A0A7X1TTE0_9DEIO</name>
<evidence type="ECO:0000259" key="3">
    <source>
        <dbReference type="Pfam" id="PF09722"/>
    </source>
</evidence>
<proteinExistence type="predicted"/>
<accession>A0A7X1TTE0</accession>
<dbReference type="Proteomes" id="UP000484842">
    <property type="component" value="Unassembled WGS sequence"/>
</dbReference>
<gene>
    <name evidence="4" type="ORF">F8S09_17215</name>
</gene>
<evidence type="ECO:0000259" key="2">
    <source>
        <dbReference type="Pfam" id="PF04014"/>
    </source>
</evidence>
<evidence type="ECO:0000313" key="4">
    <source>
        <dbReference type="EMBL" id="MPY68394.1"/>
    </source>
</evidence>
<dbReference type="SUPFAM" id="SSF89447">
    <property type="entry name" value="AbrB/MazE/MraZ-like"/>
    <property type="match status" value="1"/>
</dbReference>
<dbReference type="GO" id="GO:0003677">
    <property type="term" value="F:DNA binding"/>
    <property type="evidence" value="ECO:0007669"/>
    <property type="project" value="InterPro"/>
</dbReference>